<proteinExistence type="predicted"/>
<dbReference type="InterPro" id="IPR013078">
    <property type="entry name" value="His_Pase_superF_clade-1"/>
</dbReference>
<evidence type="ECO:0000313" key="1">
    <source>
        <dbReference type="EMBL" id="WDF69512.1"/>
    </source>
</evidence>
<organism evidence="1 2">
    <name type="scientific">Sphingobacterium oryzagri</name>
    <dbReference type="NCBI Taxonomy" id="3025669"/>
    <lineage>
        <taxon>Bacteria</taxon>
        <taxon>Pseudomonadati</taxon>
        <taxon>Bacteroidota</taxon>
        <taxon>Sphingobacteriia</taxon>
        <taxon>Sphingobacteriales</taxon>
        <taxon>Sphingobacteriaceae</taxon>
        <taxon>Sphingobacterium</taxon>
    </lineage>
</organism>
<dbReference type="CDD" id="cd07067">
    <property type="entry name" value="HP_PGM_like"/>
    <property type="match status" value="1"/>
</dbReference>
<gene>
    <name evidence="1" type="ORF">PQ465_03835</name>
</gene>
<dbReference type="Proteomes" id="UP001221558">
    <property type="component" value="Chromosome"/>
</dbReference>
<protein>
    <submittedName>
        <fullName evidence="1">Histidine phosphatase family protein</fullName>
    </submittedName>
</protein>
<evidence type="ECO:0000313" key="2">
    <source>
        <dbReference type="Proteomes" id="UP001221558"/>
    </source>
</evidence>
<dbReference type="Pfam" id="PF00300">
    <property type="entry name" value="His_Phos_1"/>
    <property type="match status" value="1"/>
</dbReference>
<reference evidence="1 2" key="1">
    <citation type="submission" date="2023-02" db="EMBL/GenBank/DDBJ databases">
        <title>Genome sequence of Sphingobacterium sp. KACC 22765.</title>
        <authorList>
            <person name="Kim S."/>
            <person name="Heo J."/>
            <person name="Kwon S.-W."/>
        </authorList>
    </citation>
    <scope>NUCLEOTIDE SEQUENCE [LARGE SCALE GENOMIC DNA]</scope>
    <source>
        <strain evidence="1 2">KACC 22765</strain>
    </source>
</reference>
<keyword evidence="2" id="KW-1185">Reference proteome</keyword>
<dbReference type="Gene3D" id="3.40.50.1240">
    <property type="entry name" value="Phosphoglycerate mutase-like"/>
    <property type="match status" value="1"/>
</dbReference>
<dbReference type="SUPFAM" id="SSF53254">
    <property type="entry name" value="Phosphoglycerate mutase-like"/>
    <property type="match status" value="1"/>
</dbReference>
<dbReference type="RefSeq" id="WP_274268225.1">
    <property type="nucleotide sequence ID" value="NZ_CP117880.1"/>
</dbReference>
<dbReference type="EMBL" id="CP117880">
    <property type="protein sequence ID" value="WDF69512.1"/>
    <property type="molecule type" value="Genomic_DNA"/>
</dbReference>
<accession>A0ABY7WIV3</accession>
<sequence>MEKKSLYLVRHGKAEEHTFTKKDSERDLIQHGIARSASIAETLKQRLLPIDEKTLIISSTANRAAQTAKIFAEMLAYPAENIQWEPRIYEAHYLLILKRINDISANYDQVLVFGHNPGLSDLVEYVANEFVNLKTAHVACLTLEEGIDYASLSANTAKLDNILTEG</sequence>
<dbReference type="InterPro" id="IPR029033">
    <property type="entry name" value="His_PPase_superfam"/>
</dbReference>
<name>A0ABY7WIV3_9SPHI</name>